<dbReference type="RefSeq" id="WP_115146940.1">
    <property type="nucleotide sequence ID" value="NZ_QRAV01000007.1"/>
</dbReference>
<name>A0A370SJP2_PSEJE</name>
<gene>
    <name evidence="1" type="ORF">DEU51_10791</name>
</gene>
<sequence length="130" mass="13769">MALKIIGGEITGCIGAAVTLAHGTDGEFTDLVIRDCGKGIEERDPVSVLEQLGLPADTPHAEVLKALNILKGHIAATPEQKISLLNRSTLGPFLKRAADATTVAANLITLSTSMYADQARELFKSLVMKE</sequence>
<comment type="caution">
    <text evidence="1">The sequence shown here is derived from an EMBL/GenBank/DDBJ whole genome shotgun (WGS) entry which is preliminary data.</text>
</comment>
<evidence type="ECO:0000313" key="2">
    <source>
        <dbReference type="Proteomes" id="UP000255365"/>
    </source>
</evidence>
<accession>A0A370SJP2</accession>
<evidence type="ECO:0000313" key="1">
    <source>
        <dbReference type="EMBL" id="RDL19950.1"/>
    </source>
</evidence>
<protein>
    <submittedName>
        <fullName evidence="1">Uncharacterized protein</fullName>
    </submittedName>
</protein>
<dbReference type="EMBL" id="QRAV01000007">
    <property type="protein sequence ID" value="RDL19950.1"/>
    <property type="molecule type" value="Genomic_DNA"/>
</dbReference>
<organism evidence="1 2">
    <name type="scientific">Pseudomonas jessenii</name>
    <dbReference type="NCBI Taxonomy" id="77298"/>
    <lineage>
        <taxon>Bacteria</taxon>
        <taxon>Pseudomonadati</taxon>
        <taxon>Pseudomonadota</taxon>
        <taxon>Gammaproteobacteria</taxon>
        <taxon>Pseudomonadales</taxon>
        <taxon>Pseudomonadaceae</taxon>
        <taxon>Pseudomonas</taxon>
    </lineage>
</organism>
<proteinExistence type="predicted"/>
<dbReference type="Proteomes" id="UP000255365">
    <property type="component" value="Unassembled WGS sequence"/>
</dbReference>
<dbReference type="AlphaFoldDB" id="A0A370SJP2"/>
<reference evidence="1 2" key="1">
    <citation type="submission" date="2018-07" db="EMBL/GenBank/DDBJ databases">
        <title>Genome sequencing of rice bacterial endophytes.</title>
        <authorList>
            <person name="Venturi V."/>
        </authorList>
    </citation>
    <scope>NUCLEOTIDE SEQUENCE [LARGE SCALE GENOMIC DNA]</scope>
    <source>
        <strain evidence="1 2">E2333</strain>
    </source>
</reference>